<dbReference type="GO" id="GO:0003677">
    <property type="term" value="F:DNA binding"/>
    <property type="evidence" value="ECO:0007669"/>
    <property type="project" value="InterPro"/>
</dbReference>
<evidence type="ECO:0000259" key="1">
    <source>
        <dbReference type="Pfam" id="PF04471"/>
    </source>
</evidence>
<evidence type="ECO:0000313" key="3">
    <source>
        <dbReference type="EMBL" id="TII06460.1"/>
    </source>
</evidence>
<reference evidence="3 4" key="1">
    <citation type="submission" date="2019-04" db="EMBL/GenBank/DDBJ databases">
        <title>Genome analysis of Streptococcus suis strain WUSS330.</title>
        <authorList>
            <person name="Chen H."/>
            <person name="Gao X."/>
            <person name="Wu Z."/>
        </authorList>
    </citation>
    <scope>NUCLEOTIDE SEQUENCE [LARGE SCALE GENOMIC DNA]</scope>
    <source>
        <strain evidence="3 4">WUSS330</strain>
    </source>
</reference>
<dbReference type="Proteomes" id="UP000305785">
    <property type="component" value="Unassembled WGS sequence"/>
</dbReference>
<dbReference type="Gene3D" id="3.40.1350.10">
    <property type="match status" value="1"/>
</dbReference>
<dbReference type="InterPro" id="IPR027417">
    <property type="entry name" value="P-loop_NTPase"/>
</dbReference>
<evidence type="ECO:0000259" key="2">
    <source>
        <dbReference type="Pfam" id="PF20720"/>
    </source>
</evidence>
<dbReference type="Pfam" id="PF20720">
    <property type="entry name" value="nSTAND3"/>
    <property type="match status" value="1"/>
</dbReference>
<dbReference type="InterPro" id="IPR007560">
    <property type="entry name" value="Restrct_endonuc_IV_Mrr"/>
</dbReference>
<dbReference type="InterPro" id="IPR049050">
    <property type="entry name" value="nSTAND3"/>
</dbReference>
<dbReference type="EMBL" id="SSXN01000003">
    <property type="protein sequence ID" value="TII06460.1"/>
    <property type="molecule type" value="Genomic_DNA"/>
</dbReference>
<dbReference type="Pfam" id="PF04471">
    <property type="entry name" value="Mrr_cat"/>
    <property type="match status" value="1"/>
</dbReference>
<comment type="caution">
    <text evidence="3">The sequence shown here is derived from an EMBL/GenBank/DDBJ whole genome shotgun (WGS) entry which is preliminary data.</text>
</comment>
<feature type="domain" description="Restriction endonuclease type IV Mrr" evidence="1">
    <location>
        <begin position="15"/>
        <end position="120"/>
    </location>
</feature>
<dbReference type="SUPFAM" id="SSF52540">
    <property type="entry name" value="P-loop containing nucleoside triphosphate hydrolases"/>
    <property type="match status" value="1"/>
</dbReference>
<keyword evidence="3" id="KW-0255">Endonuclease</keyword>
<organism evidence="3 4">
    <name type="scientific">Streptococcus suis</name>
    <dbReference type="NCBI Taxonomy" id="1307"/>
    <lineage>
        <taxon>Bacteria</taxon>
        <taxon>Bacillati</taxon>
        <taxon>Bacillota</taxon>
        <taxon>Bacilli</taxon>
        <taxon>Lactobacillales</taxon>
        <taxon>Streptococcaceae</taxon>
        <taxon>Streptococcus</taxon>
    </lineage>
</organism>
<dbReference type="AlphaFoldDB" id="A0A4T2H4H6"/>
<gene>
    <name evidence="3" type="ORF">FAJ36_03950</name>
</gene>
<name>A0A4T2H4H6_STRSU</name>
<keyword evidence="3" id="KW-0540">Nuclease</keyword>
<evidence type="ECO:0000313" key="4">
    <source>
        <dbReference type="Proteomes" id="UP000305785"/>
    </source>
</evidence>
<keyword evidence="3" id="KW-0378">Hydrolase</keyword>
<sequence>MFGVEIVMRVPTEFLSPDDFEKFSNRIVEKRFNTNIIDFGEGPDGGIDGMDDSVNPTIIVQSKRYQSSTQPSKMIKLISEEVEKLEKLKDEKNFVNQFDYIVVTSASLNPDSRKKIRELKPEWIKSDTHIIDAGELEKLSNDKNYQDIFKQYNLLNGKLIQEIKQMQMEVLDLETELFFDDFVRQYFVETIASQAAYKTLMMNRLVFLTGQPGVGKTETSRYLGFLFSNRLDTSASVIQRSIDDVDEVVGLYSSAYKDENAVLLVIFDDFLGRNTFDKAEHHLSKVSKLVKLARRVDNLYLIFNTRTQILQVATQANIEFGNYIEDLEGKKITIDVSRFTDEEKAQILRMNFEKEYHHNIEKQTILSSNYDQLRKNETYLSIIKHTNYFPRLMEAIVRESRKEHEDYGKYIIDILTNPTKLYDEIFEKLTSNQQRFLYLFASFNEYPINFEKVKIAFQKIQSEMGTIQDIIRVLEDSWVNLYHYDDGSMMLDFKNPSIFDYLFHRLNNDNYVKNQLIDNSIYLQQLRNLDFGKFQSAIISWKGFRDTDEFIGNKLLSIIRGDETYNRRLFLDFIYQFNGTFYTQGSKLNNFYSRDWTDLVYEIEISKKPSLKIDFLHELLYSEQNKHLVEKIFDEQVDIGKLGRSLSSLFDEVYSVDFNQNEVIDSGEEETGVNLFSEFMDVALMWIEREADNDPYHWVEQYFDNNYGVDVQDYIESSTELNSRVIEFYISEYVESVLTTTQLEALDFEKLEDNLRDIFDYGVSDYISDYIESRYGDAAEYETDYRNRSTRTISDILDRPLT</sequence>
<accession>A0A4T2H4H6</accession>
<feature type="domain" description="Novel STAND NTPase 3" evidence="2">
    <location>
        <begin position="187"/>
        <end position="350"/>
    </location>
</feature>
<protein>
    <submittedName>
        <fullName evidence="3">Restriction endonuclease</fullName>
    </submittedName>
</protein>
<dbReference type="InterPro" id="IPR011856">
    <property type="entry name" value="tRNA_endonuc-like_dom_sf"/>
</dbReference>
<dbReference type="GO" id="GO:0009307">
    <property type="term" value="P:DNA restriction-modification system"/>
    <property type="evidence" value="ECO:0007669"/>
    <property type="project" value="InterPro"/>
</dbReference>
<dbReference type="GO" id="GO:0004519">
    <property type="term" value="F:endonuclease activity"/>
    <property type="evidence" value="ECO:0007669"/>
    <property type="project" value="UniProtKB-KW"/>
</dbReference>
<proteinExistence type="predicted"/>